<name>A0AAP0PF62_9MAGN</name>
<dbReference type="AlphaFoldDB" id="A0AAP0PF62"/>
<proteinExistence type="predicted"/>
<reference evidence="1 2" key="1">
    <citation type="submission" date="2024-01" db="EMBL/GenBank/DDBJ databases">
        <title>Genome assemblies of Stephania.</title>
        <authorList>
            <person name="Yang L."/>
        </authorList>
    </citation>
    <scope>NUCLEOTIDE SEQUENCE [LARGE SCALE GENOMIC DNA]</scope>
    <source>
        <strain evidence="1">YNDBR</strain>
        <tissue evidence="1">Leaf</tissue>
    </source>
</reference>
<sequence length="86" mass="9584">MSAGIVERKSCYGHELRLMLVCTKMIVAAMTDNKPSTLIKDGDSDEIATKLLKVEEELIESMAIDESTSRMHRLPCSHFVEGSKKV</sequence>
<keyword evidence="2" id="KW-1185">Reference proteome</keyword>
<evidence type="ECO:0000313" key="2">
    <source>
        <dbReference type="Proteomes" id="UP001420932"/>
    </source>
</evidence>
<protein>
    <submittedName>
        <fullName evidence="1">Uncharacterized protein</fullName>
    </submittedName>
</protein>
<comment type="caution">
    <text evidence="1">The sequence shown here is derived from an EMBL/GenBank/DDBJ whole genome shotgun (WGS) entry which is preliminary data.</text>
</comment>
<accession>A0AAP0PF62</accession>
<organism evidence="1 2">
    <name type="scientific">Stephania yunnanensis</name>
    <dbReference type="NCBI Taxonomy" id="152371"/>
    <lineage>
        <taxon>Eukaryota</taxon>
        <taxon>Viridiplantae</taxon>
        <taxon>Streptophyta</taxon>
        <taxon>Embryophyta</taxon>
        <taxon>Tracheophyta</taxon>
        <taxon>Spermatophyta</taxon>
        <taxon>Magnoliopsida</taxon>
        <taxon>Ranunculales</taxon>
        <taxon>Menispermaceae</taxon>
        <taxon>Menispermoideae</taxon>
        <taxon>Cissampelideae</taxon>
        <taxon>Stephania</taxon>
    </lineage>
</organism>
<dbReference type="EMBL" id="JBBNAF010000005">
    <property type="protein sequence ID" value="KAK9142883.1"/>
    <property type="molecule type" value="Genomic_DNA"/>
</dbReference>
<dbReference type="Proteomes" id="UP001420932">
    <property type="component" value="Unassembled WGS sequence"/>
</dbReference>
<gene>
    <name evidence="1" type="ORF">Syun_012283</name>
</gene>
<evidence type="ECO:0000313" key="1">
    <source>
        <dbReference type="EMBL" id="KAK9142883.1"/>
    </source>
</evidence>